<dbReference type="PANTHER" id="PTHR22923">
    <property type="entry name" value="CEREBELLIN-RELATED"/>
    <property type="match status" value="1"/>
</dbReference>
<dbReference type="SUPFAM" id="SSF49842">
    <property type="entry name" value="TNF-like"/>
    <property type="match status" value="1"/>
</dbReference>
<dbReference type="InterPro" id="IPR008983">
    <property type="entry name" value="Tumour_necrosis_fac-like_dom"/>
</dbReference>
<dbReference type="OMA" id="TCGCCLM"/>
<dbReference type="RefSeq" id="XP_017286111.1">
    <property type="nucleotide sequence ID" value="XM_017430622.3"/>
</dbReference>
<evidence type="ECO:0000259" key="5">
    <source>
        <dbReference type="PROSITE" id="PS50871"/>
    </source>
</evidence>
<proteinExistence type="predicted"/>
<evidence type="ECO:0000256" key="3">
    <source>
        <dbReference type="ARBA" id="ARBA00022729"/>
    </source>
</evidence>
<feature type="domain" description="C1q" evidence="5">
    <location>
        <begin position="83"/>
        <end position="226"/>
    </location>
</feature>
<dbReference type="PANTHER" id="PTHR22923:SF103">
    <property type="entry name" value="CEREBELLIN 20-RELATED"/>
    <property type="match status" value="1"/>
</dbReference>
<dbReference type="GeneTree" id="ENSGT00940000163520"/>
<dbReference type="PRINTS" id="PR00007">
    <property type="entry name" value="COMPLEMNTC1Q"/>
</dbReference>
<dbReference type="InterPro" id="IPR050822">
    <property type="entry name" value="Cerebellin_Synaptic_Org"/>
</dbReference>
<dbReference type="SMART" id="SM00110">
    <property type="entry name" value="C1Q"/>
    <property type="match status" value="1"/>
</dbReference>
<dbReference type="AlphaFoldDB" id="A0A3Q3BHH9"/>
<organism evidence="6 7">
    <name type="scientific">Kryptolebias marmoratus</name>
    <name type="common">Mangrove killifish</name>
    <name type="synonym">Rivulus marmoratus</name>
    <dbReference type="NCBI Taxonomy" id="37003"/>
    <lineage>
        <taxon>Eukaryota</taxon>
        <taxon>Metazoa</taxon>
        <taxon>Chordata</taxon>
        <taxon>Craniata</taxon>
        <taxon>Vertebrata</taxon>
        <taxon>Euteleostomi</taxon>
        <taxon>Actinopterygii</taxon>
        <taxon>Neopterygii</taxon>
        <taxon>Teleostei</taxon>
        <taxon>Neoteleostei</taxon>
        <taxon>Acanthomorphata</taxon>
        <taxon>Ovalentaria</taxon>
        <taxon>Atherinomorphae</taxon>
        <taxon>Cyprinodontiformes</taxon>
        <taxon>Rivulidae</taxon>
        <taxon>Kryptolebias</taxon>
    </lineage>
</organism>
<keyword evidence="3 4" id="KW-0732">Signal</keyword>
<dbReference type="PROSITE" id="PS50871">
    <property type="entry name" value="C1Q"/>
    <property type="match status" value="1"/>
</dbReference>
<dbReference type="Proteomes" id="UP000264800">
    <property type="component" value="Unplaced"/>
</dbReference>
<evidence type="ECO:0000256" key="4">
    <source>
        <dbReference type="SAM" id="SignalP"/>
    </source>
</evidence>
<feature type="chain" id="PRO_5018754620" evidence="4">
    <location>
        <begin position="17"/>
        <end position="226"/>
    </location>
</feature>
<dbReference type="GO" id="GO:0045202">
    <property type="term" value="C:synapse"/>
    <property type="evidence" value="ECO:0007669"/>
    <property type="project" value="TreeGrafter"/>
</dbReference>
<protein>
    <submittedName>
        <fullName evidence="6">Cerebellin 20</fullName>
    </submittedName>
</protein>
<evidence type="ECO:0000256" key="2">
    <source>
        <dbReference type="ARBA" id="ARBA00022525"/>
    </source>
</evidence>
<keyword evidence="2" id="KW-0964">Secreted</keyword>
<dbReference type="InterPro" id="IPR001073">
    <property type="entry name" value="C1q_dom"/>
</dbReference>
<reference evidence="6" key="2">
    <citation type="submission" date="2025-09" db="UniProtKB">
        <authorList>
            <consortium name="Ensembl"/>
        </authorList>
    </citation>
    <scope>IDENTIFICATION</scope>
</reference>
<dbReference type="Gene3D" id="2.60.120.40">
    <property type="match status" value="1"/>
</dbReference>
<evidence type="ECO:0000313" key="7">
    <source>
        <dbReference type="Proteomes" id="UP000264800"/>
    </source>
</evidence>
<evidence type="ECO:0000256" key="1">
    <source>
        <dbReference type="ARBA" id="ARBA00004613"/>
    </source>
</evidence>
<dbReference type="GeneID" id="108244427"/>
<dbReference type="Pfam" id="PF00386">
    <property type="entry name" value="C1q"/>
    <property type="match status" value="1"/>
</dbReference>
<feature type="signal peptide" evidence="4">
    <location>
        <begin position="1"/>
        <end position="16"/>
    </location>
</feature>
<dbReference type="GO" id="GO:0005576">
    <property type="term" value="C:extracellular region"/>
    <property type="evidence" value="ECO:0007669"/>
    <property type="project" value="UniProtKB-SubCell"/>
</dbReference>
<dbReference type="Ensembl" id="ENSKMAT00000029656.1">
    <property type="protein sequence ID" value="ENSKMAP00000029290.1"/>
    <property type="gene ID" value="ENSKMAG00000021704.1"/>
</dbReference>
<sequence length="226" mass="24635">MKAMFLCLLHAAFVHGFEFPWSEYGQKSLSTDSAPISVCRYDPASCGCCLMQRQIQRMEQFFNNTVTELNQELTNTKMILHNLRASRSAFSVALNNQASLSCFGPFSDDRLIIYQHVFLNLGDNYNPQTGVFTVPSSGAYSLAVTIYGLVSPDKNLASCANLQVNGQTVAPLSEKHGPDSEDSSTAVVAVHLNAGDKVSVSLPSGCTVCDDSHHFNTFTGFLLYAV</sequence>
<accession>A0A3Q3BHH9</accession>
<name>A0A3Q3BHH9_KRYMA</name>
<dbReference type="GO" id="GO:0099558">
    <property type="term" value="P:maintenance of synapse structure"/>
    <property type="evidence" value="ECO:0007669"/>
    <property type="project" value="TreeGrafter"/>
</dbReference>
<keyword evidence="7" id="KW-1185">Reference proteome</keyword>
<comment type="subcellular location">
    <subcellularLocation>
        <location evidence="1">Secreted</location>
    </subcellularLocation>
</comment>
<dbReference type="OrthoDB" id="6080680at2759"/>
<evidence type="ECO:0000313" key="6">
    <source>
        <dbReference type="Ensembl" id="ENSKMAP00000029290.1"/>
    </source>
</evidence>
<reference evidence="6" key="1">
    <citation type="submission" date="2025-08" db="UniProtKB">
        <authorList>
            <consortium name="Ensembl"/>
        </authorList>
    </citation>
    <scope>IDENTIFICATION</scope>
</reference>